<evidence type="ECO:0000313" key="2">
    <source>
        <dbReference type="EMBL" id="GBP94986.1"/>
    </source>
</evidence>
<dbReference type="AlphaFoldDB" id="A0A4C2A2S0"/>
<organism evidence="2 3">
    <name type="scientific">Eumeta variegata</name>
    <name type="common">Bagworm moth</name>
    <name type="synonym">Eumeta japonica</name>
    <dbReference type="NCBI Taxonomy" id="151549"/>
    <lineage>
        <taxon>Eukaryota</taxon>
        <taxon>Metazoa</taxon>
        <taxon>Ecdysozoa</taxon>
        <taxon>Arthropoda</taxon>
        <taxon>Hexapoda</taxon>
        <taxon>Insecta</taxon>
        <taxon>Pterygota</taxon>
        <taxon>Neoptera</taxon>
        <taxon>Endopterygota</taxon>
        <taxon>Lepidoptera</taxon>
        <taxon>Glossata</taxon>
        <taxon>Ditrysia</taxon>
        <taxon>Tineoidea</taxon>
        <taxon>Psychidae</taxon>
        <taxon>Oiketicinae</taxon>
        <taxon>Eumeta</taxon>
    </lineage>
</organism>
<evidence type="ECO:0000256" key="1">
    <source>
        <dbReference type="SAM" id="MobiDB-lite"/>
    </source>
</evidence>
<proteinExistence type="predicted"/>
<evidence type="ECO:0000313" key="3">
    <source>
        <dbReference type="Proteomes" id="UP000299102"/>
    </source>
</evidence>
<feature type="region of interest" description="Disordered" evidence="1">
    <location>
        <begin position="39"/>
        <end position="65"/>
    </location>
</feature>
<name>A0A4C2A2S0_EUMVA</name>
<dbReference type="EMBL" id="BGZK01002570">
    <property type="protein sequence ID" value="GBP94986.1"/>
    <property type="molecule type" value="Genomic_DNA"/>
</dbReference>
<accession>A0A4C2A2S0</accession>
<keyword evidence="3" id="KW-1185">Reference proteome</keyword>
<dbReference type="Proteomes" id="UP000299102">
    <property type="component" value="Unassembled WGS sequence"/>
</dbReference>
<comment type="caution">
    <text evidence="2">The sequence shown here is derived from an EMBL/GenBank/DDBJ whole genome shotgun (WGS) entry which is preliminary data.</text>
</comment>
<reference evidence="2 3" key="1">
    <citation type="journal article" date="2019" name="Commun. Biol.">
        <title>The bagworm genome reveals a unique fibroin gene that provides high tensile strength.</title>
        <authorList>
            <person name="Kono N."/>
            <person name="Nakamura H."/>
            <person name="Ohtoshi R."/>
            <person name="Tomita M."/>
            <person name="Numata K."/>
            <person name="Arakawa K."/>
        </authorList>
    </citation>
    <scope>NUCLEOTIDE SEQUENCE [LARGE SCALE GENOMIC DNA]</scope>
</reference>
<protein>
    <submittedName>
        <fullName evidence="2">Uncharacterized protein</fullName>
    </submittedName>
</protein>
<gene>
    <name evidence="2" type="ORF">EVAR_66406_1</name>
</gene>
<sequence length="79" mass="8714">MKMQPRLELAIFCTESIRDSRCSMATVKAPEKYLGESAHRNAKSALEPVPPIGEPVPEIVRKRPPQINEPAISAYGPIT</sequence>